<evidence type="ECO:0008006" key="5">
    <source>
        <dbReference type="Google" id="ProtNLM"/>
    </source>
</evidence>
<dbReference type="Proteomes" id="UP000541444">
    <property type="component" value="Unassembled WGS sequence"/>
</dbReference>
<protein>
    <recommendedName>
        <fullName evidence="5">AB hydrolase-1 domain-containing protein</fullName>
    </recommendedName>
</protein>
<organism evidence="3 4">
    <name type="scientific">Kingdonia uniflora</name>
    <dbReference type="NCBI Taxonomy" id="39325"/>
    <lineage>
        <taxon>Eukaryota</taxon>
        <taxon>Viridiplantae</taxon>
        <taxon>Streptophyta</taxon>
        <taxon>Embryophyta</taxon>
        <taxon>Tracheophyta</taxon>
        <taxon>Spermatophyta</taxon>
        <taxon>Magnoliopsida</taxon>
        <taxon>Ranunculales</taxon>
        <taxon>Circaeasteraceae</taxon>
        <taxon>Kingdonia</taxon>
    </lineage>
</organism>
<dbReference type="InterPro" id="IPR000639">
    <property type="entry name" value="Epox_hydrolase-like"/>
</dbReference>
<comment type="similarity">
    <text evidence="2">Belongs to the AB hydrolase superfamily. Epoxide hydrolase family.</text>
</comment>
<evidence type="ECO:0000313" key="3">
    <source>
        <dbReference type="EMBL" id="KAF6176747.1"/>
    </source>
</evidence>
<dbReference type="PANTHER" id="PTHR43329">
    <property type="entry name" value="EPOXIDE HYDROLASE"/>
    <property type="match status" value="1"/>
</dbReference>
<dbReference type="GO" id="GO:0016787">
    <property type="term" value="F:hydrolase activity"/>
    <property type="evidence" value="ECO:0007669"/>
    <property type="project" value="UniProtKB-KW"/>
</dbReference>
<dbReference type="InterPro" id="IPR029058">
    <property type="entry name" value="AB_hydrolase_fold"/>
</dbReference>
<reference evidence="3 4" key="1">
    <citation type="journal article" date="2020" name="IScience">
        <title>Genome Sequencing of the Endangered Kingdonia uniflora (Circaeasteraceae, Ranunculales) Reveals Potential Mechanisms of Evolutionary Specialization.</title>
        <authorList>
            <person name="Sun Y."/>
            <person name="Deng T."/>
            <person name="Zhang A."/>
            <person name="Moore M.J."/>
            <person name="Landis J.B."/>
            <person name="Lin N."/>
            <person name="Zhang H."/>
            <person name="Zhang X."/>
            <person name="Huang J."/>
            <person name="Zhang X."/>
            <person name="Sun H."/>
            <person name="Wang H."/>
        </authorList>
    </citation>
    <scope>NUCLEOTIDE SEQUENCE [LARGE SCALE GENOMIC DNA]</scope>
    <source>
        <strain evidence="3">TB1705</strain>
        <tissue evidence="3">Leaf</tissue>
    </source>
</reference>
<evidence type="ECO:0000256" key="1">
    <source>
        <dbReference type="ARBA" id="ARBA00022801"/>
    </source>
</evidence>
<dbReference type="AlphaFoldDB" id="A0A7J7PBE1"/>
<dbReference type="EMBL" id="JACGCM010000049">
    <property type="protein sequence ID" value="KAF6176747.1"/>
    <property type="molecule type" value="Genomic_DNA"/>
</dbReference>
<sequence>MGENVQVSAVGHNWGAIIAWYFSLFRPDRVKALVALDVPFQPRFPLKKPTDKLRAVYSDDYYIIRFQEPGEMEAKFASVGTKTVLKKFLTYRDPGPLMIPTDKGFAPNGPITLPCWLSEKDIDYYTTKYEKTGFTGGFNYY</sequence>
<name>A0A7J7PBE1_9MAGN</name>
<gene>
    <name evidence="3" type="ORF">GIB67_031558</name>
</gene>
<dbReference type="SUPFAM" id="SSF53474">
    <property type="entry name" value="alpha/beta-Hydrolases"/>
    <property type="match status" value="1"/>
</dbReference>
<evidence type="ECO:0000313" key="4">
    <source>
        <dbReference type="Proteomes" id="UP000541444"/>
    </source>
</evidence>
<evidence type="ECO:0000256" key="2">
    <source>
        <dbReference type="ARBA" id="ARBA00038334"/>
    </source>
</evidence>
<proteinExistence type="inferred from homology"/>
<accession>A0A7J7PBE1</accession>
<dbReference type="Gene3D" id="3.40.50.1820">
    <property type="entry name" value="alpha/beta hydrolase"/>
    <property type="match status" value="1"/>
</dbReference>
<keyword evidence="4" id="KW-1185">Reference proteome</keyword>
<keyword evidence="1" id="KW-0378">Hydrolase</keyword>
<dbReference type="OrthoDB" id="1727735at2759"/>
<dbReference type="PRINTS" id="PR00412">
    <property type="entry name" value="EPOXHYDRLASE"/>
</dbReference>
<comment type="caution">
    <text evidence="3">The sequence shown here is derived from an EMBL/GenBank/DDBJ whole genome shotgun (WGS) entry which is preliminary data.</text>
</comment>